<reference evidence="1 2" key="1">
    <citation type="submission" date="2015-03" db="EMBL/GenBank/DDBJ databases">
        <authorList>
            <consortium name="Pathogen Informatics"/>
        </authorList>
    </citation>
    <scope>NUCLEOTIDE SEQUENCE [LARGE SCALE GENOMIC DNA]</scope>
    <source>
        <strain evidence="1 2">C09601061</strain>
    </source>
</reference>
<dbReference type="Proteomes" id="UP000046680">
    <property type="component" value="Unassembled WGS sequence"/>
</dbReference>
<name>A0A654TZA0_MYCTX</name>
<organism evidence="1 2">
    <name type="scientific">Mycobacterium tuberculosis</name>
    <dbReference type="NCBI Taxonomy" id="1773"/>
    <lineage>
        <taxon>Bacteria</taxon>
        <taxon>Bacillati</taxon>
        <taxon>Actinomycetota</taxon>
        <taxon>Actinomycetes</taxon>
        <taxon>Mycobacteriales</taxon>
        <taxon>Mycobacteriaceae</taxon>
        <taxon>Mycobacterium</taxon>
        <taxon>Mycobacterium tuberculosis complex</taxon>
    </lineage>
</organism>
<evidence type="ECO:0000313" key="1">
    <source>
        <dbReference type="EMBL" id="CFR68801.1"/>
    </source>
</evidence>
<protein>
    <submittedName>
        <fullName evidence="1">Uncharacterized protein</fullName>
    </submittedName>
</protein>
<accession>A0A654TZA0</accession>
<dbReference type="AlphaFoldDB" id="A0A654TZA0"/>
<sequence length="46" mass="4967">MASLLVAASASHEVRIALVVSDCWRCDSRMLDVAAEADTDADTDER</sequence>
<proteinExistence type="predicted"/>
<gene>
    <name evidence="1" type="ORF">ERS007657_00705</name>
</gene>
<dbReference type="EMBL" id="CGCX01000167">
    <property type="protein sequence ID" value="CFR68801.1"/>
    <property type="molecule type" value="Genomic_DNA"/>
</dbReference>
<evidence type="ECO:0000313" key="2">
    <source>
        <dbReference type="Proteomes" id="UP000046680"/>
    </source>
</evidence>